<dbReference type="EMBL" id="SWLE01000003">
    <property type="protein sequence ID" value="TNN01548.1"/>
    <property type="molecule type" value="Genomic_DNA"/>
</dbReference>
<dbReference type="Proteomes" id="UP000516260">
    <property type="component" value="Chromosome 11"/>
</dbReference>
<organism evidence="2 3">
    <name type="scientific">Takifugu bimaculatus</name>
    <dbReference type="NCBI Taxonomy" id="433685"/>
    <lineage>
        <taxon>Eukaryota</taxon>
        <taxon>Metazoa</taxon>
        <taxon>Chordata</taxon>
        <taxon>Craniata</taxon>
        <taxon>Vertebrata</taxon>
        <taxon>Euteleostomi</taxon>
        <taxon>Actinopterygii</taxon>
        <taxon>Neopterygii</taxon>
        <taxon>Teleostei</taxon>
        <taxon>Neoteleostei</taxon>
        <taxon>Acanthomorphata</taxon>
        <taxon>Eupercaria</taxon>
        <taxon>Tetraodontiformes</taxon>
        <taxon>Tetradontoidea</taxon>
        <taxon>Tetraodontidae</taxon>
        <taxon>Takifugu</taxon>
    </lineage>
</organism>
<proteinExistence type="predicted"/>
<name>A0A4Z2CBC9_9TELE</name>
<keyword evidence="3" id="KW-1185">Reference proteome</keyword>
<comment type="caution">
    <text evidence="2">The sequence shown here is derived from an EMBL/GenBank/DDBJ whole genome shotgun (WGS) entry which is preliminary data.</text>
</comment>
<feature type="compositionally biased region" description="Basic and acidic residues" evidence="1">
    <location>
        <begin position="248"/>
        <end position="276"/>
    </location>
</feature>
<dbReference type="AlphaFoldDB" id="A0A4Z2CBC9"/>
<evidence type="ECO:0000313" key="3">
    <source>
        <dbReference type="Proteomes" id="UP000516260"/>
    </source>
</evidence>
<evidence type="ECO:0000256" key="1">
    <source>
        <dbReference type="SAM" id="MobiDB-lite"/>
    </source>
</evidence>
<feature type="compositionally biased region" description="Basic and acidic residues" evidence="1">
    <location>
        <begin position="199"/>
        <end position="223"/>
    </location>
</feature>
<protein>
    <submittedName>
        <fullName evidence="2">Uncharacterized protein</fullName>
    </submittedName>
</protein>
<accession>A0A4Z2CBC9</accession>
<feature type="region of interest" description="Disordered" evidence="1">
    <location>
        <begin position="182"/>
        <end position="292"/>
    </location>
</feature>
<evidence type="ECO:0000313" key="2">
    <source>
        <dbReference type="EMBL" id="TNN01548.1"/>
    </source>
</evidence>
<gene>
    <name evidence="2" type="ORF">fugu_010930</name>
</gene>
<reference evidence="2 3" key="1">
    <citation type="submission" date="2019-04" db="EMBL/GenBank/DDBJ databases">
        <title>The sequence and de novo assembly of Takifugu bimaculatus genome using PacBio and Hi-C technologies.</title>
        <authorList>
            <person name="Xu P."/>
            <person name="Liu B."/>
            <person name="Zhou Z."/>
        </authorList>
    </citation>
    <scope>NUCLEOTIDE SEQUENCE [LARGE SCALE GENOMIC DNA]</scope>
    <source>
        <strain evidence="2">TB-2018</strain>
        <tissue evidence="2">Muscle</tissue>
    </source>
</reference>
<sequence>MQKTFSTNIPGLVQYWHTPFGDLHPGLHSELGPVYVQHEGNLVLPNISRVHSGLYYCLLQHKDGITLWPHELHVSQESGRCNQPSGYVATRSRKDVGSLTERQGGVSDGHFTGAVVGSVLLTFVVGFSAGALCRNQVLRCLGALIARLRSPENDVPDHASEVSMTTLSPVINNHAVDIEQAETMTSSTASLPPAKPQRSFREKRQDEREITNDLKGCEGPTKEGEEEEEEEEKRRRSSVKTSVQEFNGETKVKDKEEDGEGRTHLAEDKGRKLWCEEEREEEEEGRRSGGIV</sequence>